<evidence type="ECO:0000256" key="14">
    <source>
        <dbReference type="ARBA" id="ARBA00049728"/>
    </source>
</evidence>
<dbReference type="PANTHER" id="PTHR43073:SF2">
    <property type="entry name" value="DIHYDROPYRIMIDINE DEHYDROGENASE [NADP(+)]"/>
    <property type="match status" value="1"/>
</dbReference>
<reference evidence="16 17" key="2">
    <citation type="journal article" date="2011" name="J. Bacteriol.">
        <title>Genome Sequence of Kosmotoga olearia Strain TBF 19.5.1, a Thermophilic Bacterium with a Wide Growth Temperature Range, Isolated from the Troll B Oil Platform in the North Sea.</title>
        <authorList>
            <person name="Swithers K.S."/>
            <person name="Dipippo J.L."/>
            <person name="Bruce D.C."/>
            <person name="Detter C."/>
            <person name="Tapia R."/>
            <person name="Han S."/>
            <person name="Goodwin L.A."/>
            <person name="Han J."/>
            <person name="Woyke T."/>
            <person name="Pitluck S."/>
            <person name="Pennacchio L."/>
            <person name="Nolan M."/>
            <person name="Mikhailova N."/>
            <person name="Land M.L."/>
            <person name="Nesbo C.L."/>
            <person name="Gogarten J.P."/>
            <person name="Noll K.M."/>
        </authorList>
    </citation>
    <scope>NUCLEOTIDE SEQUENCE [LARGE SCALE GENOMIC DNA]</scope>
    <source>
        <strain evidence="17">ATCC BAA-1733 / DSM 21960 / TBF 19.5.1</strain>
    </source>
</reference>
<keyword evidence="5" id="KW-0560">Oxidoreductase</keyword>
<evidence type="ECO:0000256" key="6">
    <source>
        <dbReference type="ARBA" id="ARBA00023004"/>
    </source>
</evidence>
<evidence type="ECO:0000256" key="7">
    <source>
        <dbReference type="ARBA" id="ARBA00023014"/>
    </source>
</evidence>
<dbReference type="RefSeq" id="WP_015869392.1">
    <property type="nucleotide sequence ID" value="NC_012785.1"/>
</dbReference>
<keyword evidence="6" id="KW-0408">Iron</keyword>
<dbReference type="PROSITE" id="PS00198">
    <property type="entry name" value="4FE4S_FER_1"/>
    <property type="match status" value="2"/>
</dbReference>
<gene>
    <name evidence="16" type="ordered locus">Kole_2074</name>
</gene>
<dbReference type="eggNOG" id="COG0167">
    <property type="taxonomic scope" value="Bacteria"/>
</dbReference>
<comment type="catalytic activity">
    <reaction evidence="10">
        <text>5,6-dihydrothymine + NAD(+) = thymine + NADH + H(+)</text>
        <dbReference type="Rhea" id="RHEA:28791"/>
        <dbReference type="ChEBI" id="CHEBI:15378"/>
        <dbReference type="ChEBI" id="CHEBI:17821"/>
        <dbReference type="ChEBI" id="CHEBI:27468"/>
        <dbReference type="ChEBI" id="CHEBI:57540"/>
        <dbReference type="ChEBI" id="CHEBI:57945"/>
        <dbReference type="EC" id="1.3.1.1"/>
    </reaction>
</comment>
<protein>
    <recommendedName>
        <fullName evidence="14">dihydrouracil dehydrogenase (NAD(+))</fullName>
        <ecNumber evidence="14">1.3.1.1</ecNumber>
    </recommendedName>
    <alternativeName>
        <fullName evidence="9">Dihydrothymine dehydrogenase</fullName>
    </alternativeName>
    <alternativeName>
        <fullName evidence="8">Dihydrouracil dehydrogenase</fullName>
    </alternativeName>
</protein>
<dbReference type="Gene3D" id="2.30.26.10">
    <property type="entry name" value="Dihydroorotate Dehydrogenase A, chain A, domain 2"/>
    <property type="match status" value="1"/>
</dbReference>
<dbReference type="eggNOG" id="COG1145">
    <property type="taxonomic scope" value="Bacteria"/>
</dbReference>
<dbReference type="STRING" id="521045.Kole_2074"/>
<feature type="domain" description="4Fe-4S ferredoxin-type" evidence="15">
    <location>
        <begin position="304"/>
        <end position="333"/>
    </location>
</feature>
<comment type="function">
    <text evidence="12">Involved in pyrimidine base degradation. Catalyzes physiologically the reduction of uracil to 5,6-dihydrouracil (DHU) by using NADH as a specific cosubstrate. It also catalyzes the reverse reaction and the reduction of thymine to 5,6-dihydrothymine (DHT).</text>
</comment>
<feature type="domain" description="4Fe-4S ferredoxin-type" evidence="15">
    <location>
        <begin position="334"/>
        <end position="361"/>
    </location>
</feature>
<evidence type="ECO:0000256" key="4">
    <source>
        <dbReference type="ARBA" id="ARBA00022723"/>
    </source>
</evidence>
<evidence type="ECO:0000259" key="15">
    <source>
        <dbReference type="PROSITE" id="PS51379"/>
    </source>
</evidence>
<dbReference type="InterPro" id="IPR017900">
    <property type="entry name" value="4Fe4S_Fe_S_CS"/>
</dbReference>
<proteinExistence type="inferred from homology"/>
<evidence type="ECO:0000256" key="8">
    <source>
        <dbReference type="ARBA" id="ARBA00030119"/>
    </source>
</evidence>
<evidence type="ECO:0000256" key="2">
    <source>
        <dbReference type="ARBA" id="ARBA00004725"/>
    </source>
</evidence>
<accession>C5CHS6</accession>
<dbReference type="Gene3D" id="3.30.70.20">
    <property type="match status" value="2"/>
</dbReference>
<dbReference type="GO" id="GO:0050661">
    <property type="term" value="F:NADP binding"/>
    <property type="evidence" value="ECO:0007669"/>
    <property type="project" value="TreeGrafter"/>
</dbReference>
<comment type="pathway">
    <text evidence="2">Pyrimidine metabolism; UMP biosynthesis via de novo pathway.</text>
</comment>
<evidence type="ECO:0000256" key="10">
    <source>
        <dbReference type="ARBA" id="ARBA00047685"/>
    </source>
</evidence>
<dbReference type="AlphaFoldDB" id="C5CHS6"/>
<keyword evidence="4" id="KW-0479">Metal-binding</keyword>
<dbReference type="GO" id="GO:0051536">
    <property type="term" value="F:iron-sulfur cluster binding"/>
    <property type="evidence" value="ECO:0007669"/>
    <property type="project" value="UniProtKB-KW"/>
</dbReference>
<dbReference type="Gene3D" id="3.20.20.70">
    <property type="entry name" value="Aldolase class I"/>
    <property type="match status" value="1"/>
</dbReference>
<dbReference type="PROSITE" id="PS51379">
    <property type="entry name" value="4FE4S_FER_2"/>
    <property type="match status" value="2"/>
</dbReference>
<dbReference type="Pfam" id="PF01180">
    <property type="entry name" value="DHO_dh"/>
    <property type="match status" value="1"/>
</dbReference>
<dbReference type="KEGG" id="kol:Kole_2074"/>
<dbReference type="EC" id="1.3.1.1" evidence="14"/>
<evidence type="ECO:0000256" key="1">
    <source>
        <dbReference type="ARBA" id="ARBA00001917"/>
    </source>
</evidence>
<reference evidence="16 17" key="1">
    <citation type="submission" date="2009-06" db="EMBL/GenBank/DDBJ databases">
        <title>Complete sequence of Thermotogales bacterium TBF 19.5.1.</title>
        <authorList>
            <consortium name="US DOE Joint Genome Institute"/>
            <person name="Lucas S."/>
            <person name="Copeland A."/>
            <person name="Lapidus A."/>
            <person name="Glavina del Rio T."/>
            <person name="Tice H."/>
            <person name="Bruce D."/>
            <person name="Goodwin L."/>
            <person name="Pitluck S."/>
            <person name="Chertkov O."/>
            <person name="Brettin T."/>
            <person name="Detter J.C."/>
            <person name="Han C."/>
            <person name="Schmutz J."/>
            <person name="Larimer F."/>
            <person name="Land M."/>
            <person name="Hauser L."/>
            <person name="Kyrpides N."/>
            <person name="Ovchinnikova G."/>
            <person name="Noll K."/>
        </authorList>
    </citation>
    <scope>NUCLEOTIDE SEQUENCE [LARGE SCALE GENOMIC DNA]</scope>
    <source>
        <strain evidence="17">ATCC BAA-1733 / DSM 21960 / TBF 19.5.1</strain>
    </source>
</reference>
<dbReference type="EMBL" id="CP001634">
    <property type="protein sequence ID" value="ACR80751.1"/>
    <property type="molecule type" value="Genomic_DNA"/>
</dbReference>
<dbReference type="InterPro" id="IPR023359">
    <property type="entry name" value="Dihydro_DH_chainA_dom2"/>
</dbReference>
<dbReference type="UniPathway" id="UPA00070"/>
<evidence type="ECO:0000256" key="11">
    <source>
        <dbReference type="ARBA" id="ARBA00048792"/>
    </source>
</evidence>
<dbReference type="Proteomes" id="UP000002382">
    <property type="component" value="Chromosome"/>
</dbReference>
<dbReference type="GO" id="GO:0005737">
    <property type="term" value="C:cytoplasm"/>
    <property type="evidence" value="ECO:0007669"/>
    <property type="project" value="InterPro"/>
</dbReference>
<dbReference type="GO" id="GO:0004159">
    <property type="term" value="F:dihydropyrimidine dehydrogenase (NAD+) activity"/>
    <property type="evidence" value="ECO:0007669"/>
    <property type="project" value="UniProtKB-EC"/>
</dbReference>
<comment type="catalytic activity">
    <reaction evidence="11">
        <text>5,6-dihydrouracil + NAD(+) = uracil + NADH + H(+)</text>
        <dbReference type="Rhea" id="RHEA:20189"/>
        <dbReference type="ChEBI" id="CHEBI:15378"/>
        <dbReference type="ChEBI" id="CHEBI:15901"/>
        <dbReference type="ChEBI" id="CHEBI:17568"/>
        <dbReference type="ChEBI" id="CHEBI:57540"/>
        <dbReference type="ChEBI" id="CHEBI:57945"/>
        <dbReference type="EC" id="1.3.1.1"/>
    </reaction>
</comment>
<dbReference type="Pfam" id="PF12838">
    <property type="entry name" value="Fer4_7"/>
    <property type="match status" value="1"/>
</dbReference>
<dbReference type="GO" id="GO:0002058">
    <property type="term" value="F:uracil binding"/>
    <property type="evidence" value="ECO:0007669"/>
    <property type="project" value="TreeGrafter"/>
</dbReference>
<evidence type="ECO:0000256" key="12">
    <source>
        <dbReference type="ARBA" id="ARBA00049578"/>
    </source>
</evidence>
<sequence>MDLTTKIAGLQLANPVMPASGPLTGDDQKMLALTDFGLGAMVTKTISTKAAEVPRPCIIAGKNYIMNTELWTEYPPEKWKGEFIPKFREKSSLPLIVSLGYTVEDLEVLVPMFDDLADAFELSTHYVADDPELMKHLIRTVKKHTDKPVFLKFDPSVPEPEVMAKAVEEAGGDGIVAINSLGPGYPLYRELKSSPLGSTHGFGWISGPVIKPIALAMVKRVASSCNLPIIGVGGISSADDVIDFIMAGASAVQLLSGALLYGKSIYKKIIADLPKKLEALGYNSINEIKGLATNSNPEVSYEKRTPKIDHSKCVKCGVCVEVCPYFALSMEEQVIVDEEACFGCGLCQTKCPTKAIGGVLF</sequence>
<dbReference type="PANTHER" id="PTHR43073">
    <property type="entry name" value="DIHYDROPYRIMIDINE DEHYDROGENASE [NADP(+)]"/>
    <property type="match status" value="1"/>
</dbReference>
<dbReference type="GO" id="GO:0044205">
    <property type="term" value="P:'de novo' UMP biosynthetic process"/>
    <property type="evidence" value="ECO:0007669"/>
    <property type="project" value="UniProtKB-UniPathway"/>
</dbReference>
<dbReference type="InterPro" id="IPR005720">
    <property type="entry name" value="Dihydroorotate_DH_cat"/>
</dbReference>
<evidence type="ECO:0000256" key="13">
    <source>
        <dbReference type="ARBA" id="ARBA00049714"/>
    </source>
</evidence>
<dbReference type="PROSITE" id="PS00912">
    <property type="entry name" value="DHODEHASE_2"/>
    <property type="match status" value="1"/>
</dbReference>
<evidence type="ECO:0000313" key="16">
    <source>
        <dbReference type="EMBL" id="ACR80751.1"/>
    </source>
</evidence>
<dbReference type="HOGENOM" id="CLU_042042_4_3_0"/>
<comment type="cofactor">
    <cofactor evidence="1">
        <name>FMN</name>
        <dbReference type="ChEBI" id="CHEBI:58210"/>
    </cofactor>
</comment>
<organism evidence="16 17">
    <name type="scientific">Kosmotoga olearia (strain ATCC BAA-1733 / DSM 21960 / TBF 19.5.1)</name>
    <dbReference type="NCBI Taxonomy" id="521045"/>
    <lineage>
        <taxon>Bacteria</taxon>
        <taxon>Thermotogati</taxon>
        <taxon>Thermotogota</taxon>
        <taxon>Thermotogae</taxon>
        <taxon>Kosmotogales</taxon>
        <taxon>Kosmotogaceae</taxon>
        <taxon>Kosmotoga</taxon>
    </lineage>
</organism>
<keyword evidence="17" id="KW-1185">Reference proteome</keyword>
<dbReference type="GO" id="GO:0006210">
    <property type="term" value="P:thymine catabolic process"/>
    <property type="evidence" value="ECO:0007669"/>
    <property type="project" value="TreeGrafter"/>
</dbReference>
<evidence type="ECO:0000256" key="9">
    <source>
        <dbReference type="ARBA" id="ARBA00032722"/>
    </source>
</evidence>
<dbReference type="GO" id="GO:0046872">
    <property type="term" value="F:metal ion binding"/>
    <property type="evidence" value="ECO:0007669"/>
    <property type="project" value="UniProtKB-KW"/>
</dbReference>
<comment type="subunit">
    <text evidence="13">Heterotetramer of 2 PreA and 2 PreT subunits.</text>
</comment>
<dbReference type="GO" id="GO:0004152">
    <property type="term" value="F:dihydroorotate dehydrogenase activity"/>
    <property type="evidence" value="ECO:0007669"/>
    <property type="project" value="UniProtKB-ARBA"/>
</dbReference>
<comment type="similarity">
    <text evidence="3">Belongs to the dihydropyrimidine dehydrogenase family.</text>
</comment>
<dbReference type="InterPro" id="IPR017896">
    <property type="entry name" value="4Fe4S_Fe-S-bd"/>
</dbReference>
<dbReference type="SUPFAM" id="SSF51395">
    <property type="entry name" value="FMN-linked oxidoreductases"/>
    <property type="match status" value="1"/>
</dbReference>
<dbReference type="GO" id="GO:0006207">
    <property type="term" value="P:'de novo' pyrimidine nucleobase biosynthetic process"/>
    <property type="evidence" value="ECO:0007669"/>
    <property type="project" value="InterPro"/>
</dbReference>
<evidence type="ECO:0000256" key="5">
    <source>
        <dbReference type="ARBA" id="ARBA00023002"/>
    </source>
</evidence>
<dbReference type="SUPFAM" id="SSF54862">
    <property type="entry name" value="4Fe-4S ferredoxins"/>
    <property type="match status" value="1"/>
</dbReference>
<dbReference type="InterPro" id="IPR001295">
    <property type="entry name" value="Dihydroorotate_DH_CS"/>
</dbReference>
<evidence type="ECO:0000256" key="3">
    <source>
        <dbReference type="ARBA" id="ARBA00010804"/>
    </source>
</evidence>
<name>C5CHS6_KOSOT</name>
<dbReference type="InterPro" id="IPR013785">
    <property type="entry name" value="Aldolase_TIM"/>
</dbReference>
<keyword evidence="7" id="KW-0411">Iron-sulfur</keyword>
<dbReference type="GO" id="GO:0006212">
    <property type="term" value="P:uracil catabolic process"/>
    <property type="evidence" value="ECO:0007669"/>
    <property type="project" value="TreeGrafter"/>
</dbReference>
<dbReference type="OrthoDB" id="9794954at2"/>
<evidence type="ECO:0000313" key="17">
    <source>
        <dbReference type="Proteomes" id="UP000002382"/>
    </source>
</evidence>